<proteinExistence type="predicted"/>
<gene>
    <name evidence="1" type="ORF">CDAR_381891</name>
</gene>
<reference evidence="1 2" key="1">
    <citation type="submission" date="2021-06" db="EMBL/GenBank/DDBJ databases">
        <title>Caerostris darwini draft genome.</title>
        <authorList>
            <person name="Kono N."/>
            <person name="Arakawa K."/>
        </authorList>
    </citation>
    <scope>NUCLEOTIDE SEQUENCE [LARGE SCALE GENOMIC DNA]</scope>
</reference>
<sequence length="104" mass="11804">MARGVATNRAINSHLTLRILSTEQKWHGAVSLTWWTGLAFDRKSESRSYYTAILYSMEAYRRGLTMIDSHGGFSANLQLQNLVGIGKYFPSRGGELRIEEMYAK</sequence>
<accession>A0AAV4V4X8</accession>
<dbReference type="Proteomes" id="UP001054837">
    <property type="component" value="Unassembled WGS sequence"/>
</dbReference>
<keyword evidence="2" id="KW-1185">Reference proteome</keyword>
<dbReference type="AlphaFoldDB" id="A0AAV4V4X8"/>
<evidence type="ECO:0000313" key="2">
    <source>
        <dbReference type="Proteomes" id="UP001054837"/>
    </source>
</evidence>
<name>A0AAV4V4X8_9ARAC</name>
<comment type="caution">
    <text evidence="1">The sequence shown here is derived from an EMBL/GenBank/DDBJ whole genome shotgun (WGS) entry which is preliminary data.</text>
</comment>
<protein>
    <submittedName>
        <fullName evidence="1">Uncharacterized protein</fullName>
    </submittedName>
</protein>
<evidence type="ECO:0000313" key="1">
    <source>
        <dbReference type="EMBL" id="GIY65267.1"/>
    </source>
</evidence>
<organism evidence="1 2">
    <name type="scientific">Caerostris darwini</name>
    <dbReference type="NCBI Taxonomy" id="1538125"/>
    <lineage>
        <taxon>Eukaryota</taxon>
        <taxon>Metazoa</taxon>
        <taxon>Ecdysozoa</taxon>
        <taxon>Arthropoda</taxon>
        <taxon>Chelicerata</taxon>
        <taxon>Arachnida</taxon>
        <taxon>Araneae</taxon>
        <taxon>Araneomorphae</taxon>
        <taxon>Entelegynae</taxon>
        <taxon>Araneoidea</taxon>
        <taxon>Araneidae</taxon>
        <taxon>Caerostris</taxon>
    </lineage>
</organism>
<dbReference type="EMBL" id="BPLQ01012408">
    <property type="protein sequence ID" value="GIY65267.1"/>
    <property type="molecule type" value="Genomic_DNA"/>
</dbReference>